<dbReference type="AlphaFoldDB" id="A0A0R1SG91"/>
<dbReference type="InterPro" id="IPR008930">
    <property type="entry name" value="Terpenoid_cyclase/PrenylTrfase"/>
</dbReference>
<dbReference type="Gene3D" id="1.50.10.20">
    <property type="match status" value="1"/>
</dbReference>
<dbReference type="SUPFAM" id="SSF48239">
    <property type="entry name" value="Terpenoid cyclases/Protein prenyltransferases"/>
    <property type="match status" value="1"/>
</dbReference>
<organism evidence="1 2">
    <name type="scientific">Lentilactobacillus diolivorans DSM 14421</name>
    <dbReference type="NCBI Taxonomy" id="1423739"/>
    <lineage>
        <taxon>Bacteria</taxon>
        <taxon>Bacillati</taxon>
        <taxon>Bacillota</taxon>
        <taxon>Bacilli</taxon>
        <taxon>Lactobacillales</taxon>
        <taxon>Lactobacillaceae</taxon>
        <taxon>Lentilactobacillus</taxon>
    </lineage>
</organism>
<evidence type="ECO:0000313" key="1">
    <source>
        <dbReference type="EMBL" id="KRL65410.1"/>
    </source>
</evidence>
<gene>
    <name evidence="1" type="ORF">FC85_GL000237</name>
</gene>
<sequence length="319" mass="35139">MLISSIGLFTFSQGNLPTYSNTGVAVHAAVVNHNYDRSIKLGVNFIAHHTQKSLLNSWDALALSRSPQGLSRNQKTFFYNSLKRQFKSLKGNYAATDFEKTVIGLTAIGRNPKHFEGQSLVNDVIRTATKDGINGQAFGLIALSTNHYGKRSSVKINELIAKLLKSQNASGGWSLSGNKSDLDITGMVLQALGMHQNVVGVQSAINKAVRMLKTEAFEKKTGGFLIKSHFTKKENANAIASVVAGLAACRIDPIKSFKGVNHVNPISRLLLYQMKSGQFYWILKSHDGALNMSTQQSVYALEQYRFFKLNKGSIYDFSR</sequence>
<proteinExistence type="predicted"/>
<reference evidence="1 2" key="1">
    <citation type="journal article" date="2015" name="Genome Announc.">
        <title>Expanding the biotechnology potential of lactobacilli through comparative genomics of 213 strains and associated genera.</title>
        <authorList>
            <person name="Sun Z."/>
            <person name="Harris H.M."/>
            <person name="McCann A."/>
            <person name="Guo C."/>
            <person name="Argimon S."/>
            <person name="Zhang W."/>
            <person name="Yang X."/>
            <person name="Jeffery I.B."/>
            <person name="Cooney J.C."/>
            <person name="Kagawa T.F."/>
            <person name="Liu W."/>
            <person name="Song Y."/>
            <person name="Salvetti E."/>
            <person name="Wrobel A."/>
            <person name="Rasinkangas P."/>
            <person name="Parkhill J."/>
            <person name="Rea M.C."/>
            <person name="O'Sullivan O."/>
            <person name="Ritari J."/>
            <person name="Douillard F.P."/>
            <person name="Paul Ross R."/>
            <person name="Yang R."/>
            <person name="Briner A.E."/>
            <person name="Felis G.E."/>
            <person name="de Vos W.M."/>
            <person name="Barrangou R."/>
            <person name="Klaenhammer T.R."/>
            <person name="Caufield P.W."/>
            <person name="Cui Y."/>
            <person name="Zhang H."/>
            <person name="O'Toole P.W."/>
        </authorList>
    </citation>
    <scope>NUCLEOTIDE SEQUENCE [LARGE SCALE GENOMIC DNA]</scope>
    <source>
        <strain evidence="1 2">DSM 14421</strain>
    </source>
</reference>
<comment type="caution">
    <text evidence="1">The sequence shown here is derived from an EMBL/GenBank/DDBJ whole genome shotgun (WGS) entry which is preliminary data.</text>
</comment>
<evidence type="ECO:0000313" key="2">
    <source>
        <dbReference type="Proteomes" id="UP000052013"/>
    </source>
</evidence>
<dbReference type="PATRIC" id="fig|1423739.3.peg.248"/>
<dbReference type="EMBL" id="AZEY01000068">
    <property type="protein sequence ID" value="KRL65410.1"/>
    <property type="molecule type" value="Genomic_DNA"/>
</dbReference>
<accession>A0A0R1SG91</accession>
<name>A0A0R1SG91_9LACO</name>
<dbReference type="Proteomes" id="UP000052013">
    <property type="component" value="Unassembled WGS sequence"/>
</dbReference>
<protein>
    <submittedName>
        <fullName evidence="1">Uncharacterized protein</fullName>
    </submittedName>
</protein>
<dbReference type="STRING" id="1423739.FC85_GL000237"/>